<name>A0A482WT92_LAOST</name>
<protein>
    <recommendedName>
        <fullName evidence="7">Regulator of microtubule dynamics protein 1</fullName>
    </recommendedName>
    <alternativeName>
        <fullName evidence="8">Protein FAM82B</fullName>
    </alternativeName>
</protein>
<sequence length="295" mass="34206">MRNNRLLNFVFSLITRRIHPNPVITRASYQLVSNKLGFPYFQNYKYGRIPILLSLLSLRSKDDKATKRKEAITKSDSSFAEDKFLEVCEILSAFESEDDVEILWRLARAKYKLAGQETKKEDKNKLVIEAYNLLERALKLDGNNFGVHKWMSVLLDARSELDGIKVRISNLEKVKQHMLEAVKLNPRDATTFYMLGSWCYQIADMPWYQRKVAATIFAKPPESSFEEALQYFNIAEDIQPNFYSQNLLMLGQTHMKLGNKDEARRFLTQASNYKVTTEDDKKAKLDAENLLKKLG</sequence>
<dbReference type="AlphaFoldDB" id="A0A482WT92"/>
<evidence type="ECO:0000256" key="3">
    <source>
        <dbReference type="ARBA" id="ARBA00022490"/>
    </source>
</evidence>
<dbReference type="GO" id="GO:0005876">
    <property type="term" value="C:spindle microtubule"/>
    <property type="evidence" value="ECO:0007669"/>
    <property type="project" value="TreeGrafter"/>
</dbReference>
<evidence type="ECO:0000256" key="6">
    <source>
        <dbReference type="ARBA" id="ARBA00023212"/>
    </source>
</evidence>
<evidence type="ECO:0000256" key="8">
    <source>
        <dbReference type="ARBA" id="ARBA00041958"/>
    </source>
</evidence>
<keyword evidence="3" id="KW-0963">Cytoplasm</keyword>
<dbReference type="InterPro" id="IPR011990">
    <property type="entry name" value="TPR-like_helical_dom_sf"/>
</dbReference>
<evidence type="ECO:0000256" key="4">
    <source>
        <dbReference type="ARBA" id="ARBA00022737"/>
    </source>
</evidence>
<comment type="subcellular location">
    <subcellularLocation>
        <location evidence="1">Cytoplasm</location>
        <location evidence="1">Cytoskeleton</location>
    </subcellularLocation>
</comment>
<dbReference type="OrthoDB" id="69711at2759"/>
<evidence type="ECO:0000313" key="10">
    <source>
        <dbReference type="Proteomes" id="UP000291343"/>
    </source>
</evidence>
<proteinExistence type="predicted"/>
<dbReference type="SMR" id="A0A482WT92"/>
<dbReference type="PANTHER" id="PTHR16056">
    <property type="entry name" value="REGULATOR OF MICROTUBULE DYNAMICS PROTEIN"/>
    <property type="match status" value="1"/>
</dbReference>
<dbReference type="EMBL" id="QKKF02025466">
    <property type="protein sequence ID" value="RZF36825.1"/>
    <property type="molecule type" value="Genomic_DNA"/>
</dbReference>
<dbReference type="Pfam" id="PF21033">
    <property type="entry name" value="RMD1-3"/>
    <property type="match status" value="1"/>
</dbReference>
<evidence type="ECO:0000256" key="5">
    <source>
        <dbReference type="ARBA" id="ARBA00022803"/>
    </source>
</evidence>
<reference evidence="9 10" key="1">
    <citation type="journal article" date="2017" name="Gigascience">
        <title>Genome sequence of the small brown planthopper, Laodelphax striatellus.</title>
        <authorList>
            <person name="Zhu J."/>
            <person name="Jiang F."/>
            <person name="Wang X."/>
            <person name="Yang P."/>
            <person name="Bao Y."/>
            <person name="Zhao W."/>
            <person name="Wang W."/>
            <person name="Lu H."/>
            <person name="Wang Q."/>
            <person name="Cui N."/>
            <person name="Li J."/>
            <person name="Chen X."/>
            <person name="Luo L."/>
            <person name="Yu J."/>
            <person name="Kang L."/>
            <person name="Cui F."/>
        </authorList>
    </citation>
    <scope>NUCLEOTIDE SEQUENCE [LARGE SCALE GENOMIC DNA]</scope>
    <source>
        <strain evidence="9">Lst14</strain>
    </source>
</reference>
<dbReference type="PANTHER" id="PTHR16056:SF16">
    <property type="entry name" value="REGULATOR OF MICROTUBULE DYNAMICS PROTEIN 1"/>
    <property type="match status" value="1"/>
</dbReference>
<evidence type="ECO:0000256" key="2">
    <source>
        <dbReference type="ARBA" id="ARBA00011375"/>
    </source>
</evidence>
<keyword evidence="6" id="KW-0206">Cytoskeleton</keyword>
<evidence type="ECO:0000256" key="1">
    <source>
        <dbReference type="ARBA" id="ARBA00004245"/>
    </source>
</evidence>
<dbReference type="STRING" id="195883.A0A482WT92"/>
<dbReference type="Proteomes" id="UP000291343">
    <property type="component" value="Unassembled WGS sequence"/>
</dbReference>
<evidence type="ECO:0000256" key="7">
    <source>
        <dbReference type="ARBA" id="ARBA00039966"/>
    </source>
</evidence>
<keyword evidence="5" id="KW-0802">TPR repeat</keyword>
<comment type="caution">
    <text evidence="9">The sequence shown here is derived from an EMBL/GenBank/DDBJ whole genome shotgun (WGS) entry which is preliminary data.</text>
</comment>
<dbReference type="GO" id="GO:0005739">
    <property type="term" value="C:mitochondrion"/>
    <property type="evidence" value="ECO:0007669"/>
    <property type="project" value="TreeGrafter"/>
</dbReference>
<dbReference type="SUPFAM" id="SSF48452">
    <property type="entry name" value="TPR-like"/>
    <property type="match status" value="1"/>
</dbReference>
<accession>A0A482WT92</accession>
<dbReference type="InParanoid" id="A0A482WT92"/>
<keyword evidence="4" id="KW-0677">Repeat</keyword>
<dbReference type="GO" id="GO:0097431">
    <property type="term" value="C:mitotic spindle pole"/>
    <property type="evidence" value="ECO:0007669"/>
    <property type="project" value="TreeGrafter"/>
</dbReference>
<organism evidence="9 10">
    <name type="scientific">Laodelphax striatellus</name>
    <name type="common">Small brown planthopper</name>
    <name type="synonym">Delphax striatella</name>
    <dbReference type="NCBI Taxonomy" id="195883"/>
    <lineage>
        <taxon>Eukaryota</taxon>
        <taxon>Metazoa</taxon>
        <taxon>Ecdysozoa</taxon>
        <taxon>Arthropoda</taxon>
        <taxon>Hexapoda</taxon>
        <taxon>Insecta</taxon>
        <taxon>Pterygota</taxon>
        <taxon>Neoptera</taxon>
        <taxon>Paraneoptera</taxon>
        <taxon>Hemiptera</taxon>
        <taxon>Auchenorrhyncha</taxon>
        <taxon>Fulgoroidea</taxon>
        <taxon>Delphacidae</taxon>
        <taxon>Criomorphinae</taxon>
        <taxon>Laodelphax</taxon>
    </lineage>
</organism>
<comment type="subunit">
    <text evidence="2">Interacts with microtubules.</text>
</comment>
<dbReference type="Gene3D" id="1.25.40.10">
    <property type="entry name" value="Tetratricopeptide repeat domain"/>
    <property type="match status" value="1"/>
</dbReference>
<evidence type="ECO:0000313" key="9">
    <source>
        <dbReference type="EMBL" id="RZF36825.1"/>
    </source>
</evidence>
<dbReference type="GO" id="GO:0008017">
    <property type="term" value="F:microtubule binding"/>
    <property type="evidence" value="ECO:0007669"/>
    <property type="project" value="TreeGrafter"/>
</dbReference>
<dbReference type="InterPro" id="IPR049039">
    <property type="entry name" value="RMD1-3_a_helical_rpt"/>
</dbReference>
<keyword evidence="10" id="KW-1185">Reference proteome</keyword>
<gene>
    <name evidence="9" type="ORF">LSTR_LSTR012703</name>
</gene>